<feature type="signal peptide" evidence="1">
    <location>
        <begin position="1"/>
        <end position="27"/>
    </location>
</feature>
<dbReference type="RefSeq" id="WP_422641045.1">
    <property type="nucleotide sequence ID" value="NZ_CP071872.1"/>
</dbReference>
<dbReference type="Pfam" id="PF24837">
    <property type="entry name" value="AMIN-like"/>
    <property type="match status" value="1"/>
</dbReference>
<dbReference type="InterPro" id="IPR056303">
    <property type="entry name" value="AMIN-like"/>
</dbReference>
<name>A0ABY3WLW1_9ACTN</name>
<evidence type="ECO:0000313" key="3">
    <source>
        <dbReference type="EMBL" id="UNM11481.1"/>
    </source>
</evidence>
<dbReference type="EMBL" id="CP071872">
    <property type="protein sequence ID" value="UNM11481.1"/>
    <property type="molecule type" value="Genomic_DNA"/>
</dbReference>
<sequence>MRRTRKATIVVALASIMLAVTTGAAGAATPSAGKAAVCASNWGSLLKSAPNPHTAPLKNIRTGRHDCYDRIVFDVPAATGNVGYHVGYVDAFYQDASGKRIAVGGGAILEIYVSAPSHDADYRPTYPARAAKPLPGVDLAGYKTFRDAKFGASYEGQTQVGLGVRARLPFRVLQLDDRLVVDVAHTW</sequence>
<feature type="domain" description="AMIN-like" evidence="2">
    <location>
        <begin position="56"/>
        <end position="185"/>
    </location>
</feature>
<evidence type="ECO:0000313" key="4">
    <source>
        <dbReference type="Proteomes" id="UP000828924"/>
    </source>
</evidence>
<accession>A0ABY3WLW1</accession>
<proteinExistence type="predicted"/>
<reference evidence="3 4" key="1">
    <citation type="submission" date="2021-03" db="EMBL/GenBank/DDBJ databases">
        <title>Complete genome of Streptomyces formicae strain 1H-GS9 (DSM 100524).</title>
        <authorList>
            <person name="Atanasov K.E."/>
            <person name="Altabella T."/>
            <person name="Ferrer A."/>
        </authorList>
    </citation>
    <scope>NUCLEOTIDE SEQUENCE [LARGE SCALE GENOMIC DNA]</scope>
    <source>
        <strain evidence="3 4">1H-GS9</strain>
    </source>
</reference>
<evidence type="ECO:0000259" key="2">
    <source>
        <dbReference type="Pfam" id="PF24837"/>
    </source>
</evidence>
<feature type="chain" id="PRO_5045228128" description="AMIN-like domain-containing protein" evidence="1">
    <location>
        <begin position="28"/>
        <end position="187"/>
    </location>
</feature>
<gene>
    <name evidence="3" type="ORF">J4032_07970</name>
</gene>
<organism evidence="3 4">
    <name type="scientific">Streptomyces formicae</name>
    <dbReference type="NCBI Taxonomy" id="1616117"/>
    <lineage>
        <taxon>Bacteria</taxon>
        <taxon>Bacillati</taxon>
        <taxon>Actinomycetota</taxon>
        <taxon>Actinomycetes</taxon>
        <taxon>Kitasatosporales</taxon>
        <taxon>Streptomycetaceae</taxon>
        <taxon>Streptomyces</taxon>
    </lineage>
</organism>
<evidence type="ECO:0000256" key="1">
    <source>
        <dbReference type="SAM" id="SignalP"/>
    </source>
</evidence>
<dbReference type="Proteomes" id="UP000828924">
    <property type="component" value="Chromosome"/>
</dbReference>
<keyword evidence="1" id="KW-0732">Signal</keyword>
<keyword evidence="4" id="KW-1185">Reference proteome</keyword>
<protein>
    <recommendedName>
        <fullName evidence="2">AMIN-like domain-containing protein</fullName>
    </recommendedName>
</protein>